<accession>A0AA38H3N0</accession>
<dbReference type="RefSeq" id="XP_052943192.1">
    <property type="nucleotide sequence ID" value="XM_053090412.1"/>
</dbReference>
<organism evidence="1 2">
    <name type="scientific">Dioszegia hungarica</name>
    <dbReference type="NCBI Taxonomy" id="4972"/>
    <lineage>
        <taxon>Eukaryota</taxon>
        <taxon>Fungi</taxon>
        <taxon>Dikarya</taxon>
        <taxon>Basidiomycota</taxon>
        <taxon>Agaricomycotina</taxon>
        <taxon>Tremellomycetes</taxon>
        <taxon>Tremellales</taxon>
        <taxon>Bulleribasidiaceae</taxon>
        <taxon>Dioszegia</taxon>
    </lineage>
</organism>
<comment type="caution">
    <text evidence="1">The sequence shown here is derived from an EMBL/GenBank/DDBJ whole genome shotgun (WGS) entry which is preliminary data.</text>
</comment>
<reference evidence="1" key="1">
    <citation type="journal article" date="2022" name="G3 (Bethesda)">
        <title>High quality genome of the basidiomycete yeast Dioszegia hungarica PDD-24b-2 isolated from cloud water.</title>
        <authorList>
            <person name="Jarrige D."/>
            <person name="Haridas S."/>
            <person name="Bleykasten-Grosshans C."/>
            <person name="Joly M."/>
            <person name="Nadalig T."/>
            <person name="Sancelme M."/>
            <person name="Vuilleumier S."/>
            <person name="Grigoriev I.V."/>
            <person name="Amato P."/>
            <person name="Bringel F."/>
        </authorList>
    </citation>
    <scope>NUCLEOTIDE SEQUENCE</scope>
    <source>
        <strain evidence="1">PDD-24b-2</strain>
    </source>
</reference>
<dbReference type="EMBL" id="JAKWFO010000009">
    <property type="protein sequence ID" value="KAI9633415.1"/>
    <property type="molecule type" value="Genomic_DNA"/>
</dbReference>
<sequence length="362" mass="39764">MEQLPTDVITHMLAHMSAAESSSVQNSMLTVSKSDYLTVLPILYRSARITSRLAAHSFLLGATPIDVPSGVEELSTAELLSAGHYKLAALRYVQHIYVDLDALRAGYRVDGSYAAVDGPGLTSNQFLSALEALPREVLPSLETVSVAQRELGKRLRYEDVGLACYSDLGQERVVTRLWQQIPLGPVRLSSSSTPMAHFPSALRIWHVHALQTFAIIPGGTTEIHVPPGFPRSRSSHLPFNWDHVVFDDPPKEADLGLWIGAQVCSALLKAQLQIDQGGEQRQAVIDRTRVVIVGLFPYSTRCDPQERREAEHVFAQTVVAAAKSFLSRVTTAMTDLTRVRIELRKADKAHRCQACGDHGAAQ</sequence>
<dbReference type="Proteomes" id="UP001164286">
    <property type="component" value="Unassembled WGS sequence"/>
</dbReference>
<keyword evidence="2" id="KW-1185">Reference proteome</keyword>
<dbReference type="AlphaFoldDB" id="A0AA38H3N0"/>
<evidence type="ECO:0000313" key="2">
    <source>
        <dbReference type="Proteomes" id="UP001164286"/>
    </source>
</evidence>
<dbReference type="GeneID" id="77729617"/>
<evidence type="ECO:0000313" key="1">
    <source>
        <dbReference type="EMBL" id="KAI9633415.1"/>
    </source>
</evidence>
<protein>
    <submittedName>
        <fullName evidence="1">Uncharacterized protein</fullName>
    </submittedName>
</protein>
<proteinExistence type="predicted"/>
<name>A0AA38H3N0_9TREE</name>
<gene>
    <name evidence="1" type="ORF">MKK02DRAFT_39036</name>
</gene>